<reference evidence="16" key="1">
    <citation type="journal article" date="2019" name="Int. J. Syst. Evol. Microbiol.">
        <title>The Global Catalogue of Microorganisms (GCM) 10K type strain sequencing project: providing services to taxonomists for standard genome sequencing and annotation.</title>
        <authorList>
            <consortium name="The Broad Institute Genomics Platform"/>
            <consortium name="The Broad Institute Genome Sequencing Center for Infectious Disease"/>
            <person name="Wu L."/>
            <person name="Ma J."/>
        </authorList>
    </citation>
    <scope>NUCLEOTIDE SEQUENCE [LARGE SCALE GENOMIC DNA]</scope>
    <source>
        <strain evidence="16">CGMCC 1.15928</strain>
    </source>
</reference>
<dbReference type="PANTHER" id="PTHR32552">
    <property type="entry name" value="FERRICHROME IRON RECEPTOR-RELATED"/>
    <property type="match status" value="1"/>
</dbReference>
<dbReference type="SUPFAM" id="SSF56935">
    <property type="entry name" value="Porins"/>
    <property type="match status" value="1"/>
</dbReference>
<protein>
    <submittedName>
        <fullName evidence="15">TonB-dependent receptor</fullName>
    </submittedName>
</protein>
<comment type="similarity">
    <text evidence="11 12">Belongs to the TonB-dependent receptor family.</text>
</comment>
<organism evidence="15 16">
    <name type="scientific">Henriciella pelagia</name>
    <dbReference type="NCBI Taxonomy" id="1977912"/>
    <lineage>
        <taxon>Bacteria</taxon>
        <taxon>Pseudomonadati</taxon>
        <taxon>Pseudomonadota</taxon>
        <taxon>Alphaproteobacteria</taxon>
        <taxon>Hyphomonadales</taxon>
        <taxon>Hyphomonadaceae</taxon>
        <taxon>Henriciella</taxon>
    </lineage>
</organism>
<evidence type="ECO:0000256" key="3">
    <source>
        <dbReference type="ARBA" id="ARBA00022452"/>
    </source>
</evidence>
<name>A0ABQ1JCB8_9PROT</name>
<dbReference type="Proteomes" id="UP000628854">
    <property type="component" value="Unassembled WGS sequence"/>
</dbReference>
<evidence type="ECO:0000313" key="16">
    <source>
        <dbReference type="Proteomes" id="UP000628854"/>
    </source>
</evidence>
<accession>A0ABQ1JCB8</accession>
<gene>
    <name evidence="15" type="primary">fyuA</name>
    <name evidence="15" type="ORF">GCM10011503_12220</name>
</gene>
<keyword evidence="16" id="KW-1185">Reference proteome</keyword>
<dbReference type="InterPro" id="IPR000531">
    <property type="entry name" value="Beta-barrel_TonB"/>
</dbReference>
<evidence type="ECO:0000259" key="14">
    <source>
        <dbReference type="Pfam" id="PF07715"/>
    </source>
</evidence>
<evidence type="ECO:0000256" key="1">
    <source>
        <dbReference type="ARBA" id="ARBA00004571"/>
    </source>
</evidence>
<comment type="subcellular location">
    <subcellularLocation>
        <location evidence="1 11">Cell outer membrane</location>
        <topology evidence="1 11">Multi-pass membrane protein</topology>
    </subcellularLocation>
</comment>
<keyword evidence="10 11" id="KW-0998">Cell outer membrane</keyword>
<evidence type="ECO:0000256" key="12">
    <source>
        <dbReference type="RuleBase" id="RU003357"/>
    </source>
</evidence>
<keyword evidence="9 11" id="KW-0472">Membrane</keyword>
<dbReference type="InterPro" id="IPR039426">
    <property type="entry name" value="TonB-dep_rcpt-like"/>
</dbReference>
<dbReference type="EMBL" id="BMKF01000001">
    <property type="protein sequence ID" value="GGB64943.1"/>
    <property type="molecule type" value="Genomic_DNA"/>
</dbReference>
<evidence type="ECO:0000256" key="8">
    <source>
        <dbReference type="ARBA" id="ARBA00023077"/>
    </source>
</evidence>
<keyword evidence="3 11" id="KW-1134">Transmembrane beta strand</keyword>
<sequence>MIAALLGSAAPIAVGQDNAQQNDEDEARLSTVTVTAQKREENLQDVPIVITAFSEDTVEAPGAVDITGLNGLSPNVVLQTQGLVPNVPMVAIRGISHSDPDPNSDPKVSTIIDGVYVPFAAGTMLDLFDVERVELIKGPQGTLFGKNNLAGTLNVITSRPTDEAGGEVRLTLGENGLRQVRAKLNTGRFADDRLAAKIAMNVREYDGYSTNIITGSDLNTSDVTAFRGAVTFDPTDNIRSTLVVDTLKDDTVGPAGHVTDNGSAAYLLLPEEARNNVRVAAYNFDPFVETETTGVSWTTDWDHSFGTFTSVFGYRSLAYLNVGDFDGLTAPEPGLHVTRDFESDAYSAELRFASDTGTSFDYVAGVYASKDEFRQQNTVYPSPVVLSTSDLQQDSQSLAVFAQGDWQFAEQWILTLGGRYTEDEKDYFIDADVFVNGTFIPPSSFSDTLNASWSNFTPRAALQYSPNENVNLYGSVSTGYKGGGFNSRGTTAESVGPYDEETVTAYEIGMKSDLFNRTMRLNLAAFLNDYRDFQGSVTKAGAVRAENVTSNIADIQTAGFEVEWQWLPTDNLSLAANFSYLDAKFEEFCQDSDGAFTDGSPEPGQCAPAQEVLLNGNPTGLFSVPVDGTGLDLQNAPPYSGSILIDHVWPISLGEIKSHIDFRYTDKYNTWGRSNDPAYYRDSVILVNGHIALASLDERWEVKVYGRNLTDEEVISGSARAGTAPIIQYYQPPRELGVELSLRF</sequence>
<evidence type="ECO:0000256" key="9">
    <source>
        <dbReference type="ARBA" id="ARBA00023136"/>
    </source>
</evidence>
<dbReference type="Pfam" id="PF07715">
    <property type="entry name" value="Plug"/>
    <property type="match status" value="1"/>
</dbReference>
<keyword evidence="8 12" id="KW-0798">TonB box</keyword>
<dbReference type="Pfam" id="PF00593">
    <property type="entry name" value="TonB_dep_Rec_b-barrel"/>
    <property type="match status" value="1"/>
</dbReference>
<evidence type="ECO:0000256" key="2">
    <source>
        <dbReference type="ARBA" id="ARBA00022448"/>
    </source>
</evidence>
<evidence type="ECO:0000259" key="13">
    <source>
        <dbReference type="Pfam" id="PF00593"/>
    </source>
</evidence>
<evidence type="ECO:0000256" key="4">
    <source>
        <dbReference type="ARBA" id="ARBA00022496"/>
    </source>
</evidence>
<keyword evidence="6" id="KW-0408">Iron</keyword>
<evidence type="ECO:0000313" key="15">
    <source>
        <dbReference type="EMBL" id="GGB64943.1"/>
    </source>
</evidence>
<keyword evidence="5 11" id="KW-0812">Transmembrane</keyword>
<dbReference type="PANTHER" id="PTHR32552:SF81">
    <property type="entry name" value="TONB-DEPENDENT OUTER MEMBRANE RECEPTOR"/>
    <property type="match status" value="1"/>
</dbReference>
<dbReference type="InterPro" id="IPR036942">
    <property type="entry name" value="Beta-barrel_TonB_sf"/>
</dbReference>
<evidence type="ECO:0000256" key="6">
    <source>
        <dbReference type="ARBA" id="ARBA00023004"/>
    </source>
</evidence>
<evidence type="ECO:0000256" key="10">
    <source>
        <dbReference type="ARBA" id="ARBA00023237"/>
    </source>
</evidence>
<proteinExistence type="inferred from homology"/>
<evidence type="ECO:0000256" key="7">
    <source>
        <dbReference type="ARBA" id="ARBA00023065"/>
    </source>
</evidence>
<keyword evidence="2 11" id="KW-0813">Transport</keyword>
<dbReference type="PROSITE" id="PS52016">
    <property type="entry name" value="TONB_DEPENDENT_REC_3"/>
    <property type="match status" value="1"/>
</dbReference>
<keyword evidence="7" id="KW-0406">Ion transport</keyword>
<keyword evidence="4" id="KW-0410">Iron transport</keyword>
<feature type="domain" description="TonB-dependent receptor-like beta-barrel" evidence="13">
    <location>
        <begin position="234"/>
        <end position="709"/>
    </location>
</feature>
<keyword evidence="15" id="KW-0675">Receptor</keyword>
<dbReference type="Gene3D" id="2.40.170.20">
    <property type="entry name" value="TonB-dependent receptor, beta-barrel domain"/>
    <property type="match status" value="1"/>
</dbReference>
<feature type="domain" description="TonB-dependent receptor plug" evidence="14">
    <location>
        <begin position="43"/>
        <end position="152"/>
    </location>
</feature>
<evidence type="ECO:0000256" key="5">
    <source>
        <dbReference type="ARBA" id="ARBA00022692"/>
    </source>
</evidence>
<evidence type="ECO:0000256" key="11">
    <source>
        <dbReference type="PROSITE-ProRule" id="PRU01360"/>
    </source>
</evidence>
<comment type="caution">
    <text evidence="15">The sequence shown here is derived from an EMBL/GenBank/DDBJ whole genome shotgun (WGS) entry which is preliminary data.</text>
</comment>
<dbReference type="InterPro" id="IPR012910">
    <property type="entry name" value="Plug_dom"/>
</dbReference>